<name>A0AA37VNP5_PSEPU</name>
<dbReference type="AlphaFoldDB" id="A0AA37VNP5"/>
<evidence type="ECO:0000313" key="1">
    <source>
        <dbReference type="EMBL" id="GLO37276.1"/>
    </source>
</evidence>
<proteinExistence type="predicted"/>
<comment type="caution">
    <text evidence="1">The sequence shown here is derived from an EMBL/GenBank/DDBJ whole genome shotgun (WGS) entry which is preliminary data.</text>
</comment>
<organism evidence="1 2">
    <name type="scientific">Pseudomonas putida</name>
    <name type="common">Arthrobacter siderocapsulatus</name>
    <dbReference type="NCBI Taxonomy" id="303"/>
    <lineage>
        <taxon>Bacteria</taxon>
        <taxon>Pseudomonadati</taxon>
        <taxon>Pseudomonadota</taxon>
        <taxon>Gammaproteobacteria</taxon>
        <taxon>Pseudomonadales</taxon>
        <taxon>Pseudomonadaceae</taxon>
        <taxon>Pseudomonas</taxon>
    </lineage>
</organism>
<dbReference type="EMBL" id="BSKJ01000010">
    <property type="protein sequence ID" value="GLO37276.1"/>
    <property type="molecule type" value="Genomic_DNA"/>
</dbReference>
<protein>
    <submittedName>
        <fullName evidence="1">Uncharacterized protein</fullName>
    </submittedName>
</protein>
<reference evidence="1" key="1">
    <citation type="submission" date="2023-01" db="EMBL/GenBank/DDBJ databases">
        <title>Whole-genome sequence of Pseudomonas putida NBRC 14671.</title>
        <authorList>
            <person name="Morohoshi T."/>
            <person name="Someya N."/>
        </authorList>
    </citation>
    <scope>NUCLEOTIDE SEQUENCE</scope>
    <source>
        <strain evidence="1">NBRC 14671</strain>
    </source>
</reference>
<dbReference type="Proteomes" id="UP001161257">
    <property type="component" value="Unassembled WGS sequence"/>
</dbReference>
<accession>A0AA37VNP5</accession>
<sequence length="61" mass="6439">MLGAEHGANDIGFHDLEQAELGHILDPTLLADGAGVVDQCGDRAELFVDALEQLTPPRSQA</sequence>
<gene>
    <name evidence="1" type="ORF">PPUN14671_41120</name>
</gene>
<evidence type="ECO:0000313" key="2">
    <source>
        <dbReference type="Proteomes" id="UP001161257"/>
    </source>
</evidence>